<proteinExistence type="predicted"/>
<accession>U2NT98</accession>
<evidence type="ECO:0000313" key="4">
    <source>
        <dbReference type="Proteomes" id="UP000016721"/>
    </source>
</evidence>
<feature type="signal peptide" evidence="1">
    <location>
        <begin position="1"/>
        <end position="19"/>
    </location>
</feature>
<keyword evidence="1" id="KW-0732">Signal</keyword>
<evidence type="ECO:0000313" key="3">
    <source>
        <dbReference type="EMBL" id="ERK32061.1"/>
    </source>
</evidence>
<feature type="chain" id="PRO_5038498024" description="DUF1541 domain-containing protein" evidence="1">
    <location>
        <begin position="20"/>
        <end position="170"/>
    </location>
</feature>
<dbReference type="STRING" id="1294142.CINTURNW_0596"/>
<name>U2NT98_9CLOT</name>
<dbReference type="PROSITE" id="PS51257">
    <property type="entry name" value="PROKAR_LIPOPROTEIN"/>
    <property type="match status" value="1"/>
</dbReference>
<dbReference type="Gene3D" id="2.30.30.1210">
    <property type="entry name" value="Domain of unknown function DUF1541"/>
    <property type="match status" value="1"/>
</dbReference>
<dbReference type="RefSeq" id="WP_021800648.1">
    <property type="nucleotide sequence ID" value="NZ_KI273145.1"/>
</dbReference>
<evidence type="ECO:0000256" key="1">
    <source>
        <dbReference type="SAM" id="SignalP"/>
    </source>
</evidence>
<comment type="caution">
    <text evidence="3">The sequence shown here is derived from an EMBL/GenBank/DDBJ whole genome shotgun (WGS) entry which is preliminary data.</text>
</comment>
<dbReference type="eggNOG" id="COG1388">
    <property type="taxonomic scope" value="Bacteria"/>
</dbReference>
<dbReference type="HOGENOM" id="CLU_105728_0_0_9"/>
<organism evidence="3 4">
    <name type="scientific">Clostridium intestinale URNW</name>
    <dbReference type="NCBI Taxonomy" id="1294142"/>
    <lineage>
        <taxon>Bacteria</taxon>
        <taxon>Bacillati</taxon>
        <taxon>Bacillota</taxon>
        <taxon>Clostridia</taxon>
        <taxon>Eubacteriales</taxon>
        <taxon>Clostridiaceae</taxon>
        <taxon>Clostridium</taxon>
    </lineage>
</organism>
<feature type="domain" description="DUF1541" evidence="2">
    <location>
        <begin position="47"/>
        <end position="96"/>
    </location>
</feature>
<keyword evidence="4" id="KW-1185">Reference proteome</keyword>
<dbReference type="PATRIC" id="fig|1294142.3.peg.585"/>
<dbReference type="Proteomes" id="UP000016721">
    <property type="component" value="Unassembled WGS sequence"/>
</dbReference>
<feature type="domain" description="DUF1541" evidence="2">
    <location>
        <begin position="110"/>
        <end position="163"/>
    </location>
</feature>
<gene>
    <name evidence="3" type="ORF">CINTURNW_0596</name>
</gene>
<evidence type="ECO:0000259" key="2">
    <source>
        <dbReference type="Pfam" id="PF07563"/>
    </source>
</evidence>
<dbReference type="AlphaFoldDB" id="U2NT98"/>
<dbReference type="InterPro" id="IPR011438">
    <property type="entry name" value="DUF1541"/>
</dbReference>
<reference evidence="3 4" key="1">
    <citation type="journal article" date="2013" name="Genome Announc.">
        <title>Draft Genome Sequence of the Hydrogen- and Ethanol-Producing Bacterium Clostridium intestinale Strain URNW.</title>
        <authorList>
            <person name="Lal S."/>
            <person name="Ramachandran U."/>
            <person name="Zhang X."/>
            <person name="Sparling R."/>
            <person name="Levin D.B."/>
        </authorList>
    </citation>
    <scope>NUCLEOTIDE SEQUENCE [LARGE SCALE GENOMIC DNA]</scope>
    <source>
        <strain evidence="3 4">URNW</strain>
    </source>
</reference>
<dbReference type="EMBL" id="APJA01000007">
    <property type="protein sequence ID" value="ERK32061.1"/>
    <property type="molecule type" value="Genomic_DNA"/>
</dbReference>
<protein>
    <recommendedName>
        <fullName evidence="2">DUF1541 domain-containing protein</fullName>
    </recommendedName>
</protein>
<sequence length="170" mass="18622">MKKILMGASILFLALILGACSTSDKSVHESTTSTDKLTKAESPKYEVGTKVIINTDHMEGMDGAEGTVSGVYDTTIYSVNYKSSDGEEVKNHKWVIKEELEDSKGKDYVVGDEVILKNGHMSGMGGEGMKAQIVEVVQGPVYMVDYKPTNGEKEVKNHQWVVESELKADK</sequence>
<dbReference type="Pfam" id="PF07563">
    <property type="entry name" value="DUF1541"/>
    <property type="match status" value="2"/>
</dbReference>